<dbReference type="InterPro" id="IPR038354">
    <property type="entry name" value="VKOR_sf"/>
</dbReference>
<keyword evidence="14" id="KW-1185">Reference proteome</keyword>
<feature type="transmembrane region" description="Helical" evidence="10">
    <location>
        <begin position="32"/>
        <end position="50"/>
    </location>
</feature>
<gene>
    <name evidence="13" type="ORF">MNODULE_21885</name>
</gene>
<comment type="caution">
    <text evidence="13">The sequence shown here is derived from an EMBL/GenBank/DDBJ whole genome shotgun (WGS) entry which is preliminary data.</text>
</comment>
<feature type="transmembrane region" description="Helical" evidence="10">
    <location>
        <begin position="391"/>
        <end position="409"/>
    </location>
</feature>
<dbReference type="Pfam" id="PF03779">
    <property type="entry name" value="SPW"/>
    <property type="match status" value="2"/>
</dbReference>
<feature type="transmembrane region" description="Helical" evidence="10">
    <location>
        <begin position="88"/>
        <end position="104"/>
    </location>
</feature>
<feature type="domain" description="SPW repeat-containing integral membrane" evidence="11">
    <location>
        <begin position="313"/>
        <end position="406"/>
    </location>
</feature>
<evidence type="ECO:0000256" key="9">
    <source>
        <dbReference type="ARBA" id="ARBA00023284"/>
    </source>
</evidence>
<sequence>MYPWIQPIVMLLGVWLIFSPMTLGYRSPAMTWSDIISGAVAIAIALFALISPRHAWVSYGNTFVGLWLLFAPLIFWASDAAAYETDTLIGAFLILFSFIIPMSMEMPGPEVPPGWSYNPSTWVQRAPIIALGLFGFFLARYMAGYQLGYLSSVWDPFFGEGTNIILKSEVSKAWPISDAGLGAVVYLIEALSGAMGDARRWRTMPWMVAIFGLAVIPLGVVSVALVIMQPLVIGQWCTLCLVAAGAMLVMIALSLDEVIAMIQFLAKSHRAGKPWWRVFWTGGTLPDAQEKAGPDRLPSWEPSAMAWGVTAGWNLIVSTAVGIWLLFAPALFGIDTRSSSADSDRLVGALVITIAVIAWAEVGRTARYLNLLLGAWLVVGTWFLSGGSPAIHWSDTLSGLLLILLSFPLGRIRDAYGSFGQYVTWMPGRKIEKPAERQRKAA</sequence>
<feature type="transmembrane region" description="Helical" evidence="10">
    <location>
        <begin position="313"/>
        <end position="334"/>
    </location>
</feature>
<feature type="transmembrane region" description="Helical" evidence="10">
    <location>
        <begin position="233"/>
        <end position="255"/>
    </location>
</feature>
<evidence type="ECO:0000256" key="1">
    <source>
        <dbReference type="ARBA" id="ARBA00004141"/>
    </source>
</evidence>
<dbReference type="InterPro" id="IPR005530">
    <property type="entry name" value="SPW"/>
</dbReference>
<feature type="transmembrane region" description="Helical" evidence="10">
    <location>
        <begin position="6"/>
        <end position="25"/>
    </location>
</feature>
<evidence type="ECO:0000313" key="14">
    <source>
        <dbReference type="Proteomes" id="UP000534783"/>
    </source>
</evidence>
<evidence type="ECO:0000256" key="6">
    <source>
        <dbReference type="ARBA" id="ARBA00023002"/>
    </source>
</evidence>
<feature type="transmembrane region" description="Helical" evidence="10">
    <location>
        <begin position="56"/>
        <end position="76"/>
    </location>
</feature>
<keyword evidence="9" id="KW-0676">Redox-active center</keyword>
<feature type="transmembrane region" description="Helical" evidence="10">
    <location>
        <begin position="206"/>
        <end position="227"/>
    </location>
</feature>
<keyword evidence="4" id="KW-0874">Quinone</keyword>
<feature type="transmembrane region" description="Helical" evidence="10">
    <location>
        <begin position="124"/>
        <end position="143"/>
    </location>
</feature>
<feature type="transmembrane region" description="Helical" evidence="10">
    <location>
        <begin position="369"/>
        <end position="385"/>
    </location>
</feature>
<dbReference type="GO" id="GO:0016491">
    <property type="term" value="F:oxidoreductase activity"/>
    <property type="evidence" value="ECO:0007669"/>
    <property type="project" value="UniProtKB-KW"/>
</dbReference>
<keyword evidence="3 10" id="KW-0812">Transmembrane</keyword>
<comment type="similarity">
    <text evidence="2">Belongs to the VKOR family.</text>
</comment>
<keyword evidence="8" id="KW-1015">Disulfide bond</keyword>
<dbReference type="CDD" id="cd12919">
    <property type="entry name" value="VKOR_2"/>
    <property type="match status" value="1"/>
</dbReference>
<dbReference type="GO" id="GO:0048038">
    <property type="term" value="F:quinone binding"/>
    <property type="evidence" value="ECO:0007669"/>
    <property type="project" value="UniProtKB-KW"/>
</dbReference>
<keyword evidence="5 10" id="KW-1133">Transmembrane helix</keyword>
<dbReference type="Proteomes" id="UP000534783">
    <property type="component" value="Unassembled WGS sequence"/>
</dbReference>
<evidence type="ECO:0000259" key="11">
    <source>
        <dbReference type="Pfam" id="PF03779"/>
    </source>
</evidence>
<organism evidence="13 14">
    <name type="scientific">Candidatus Manganitrophus noduliformans</name>
    <dbReference type="NCBI Taxonomy" id="2606439"/>
    <lineage>
        <taxon>Bacteria</taxon>
        <taxon>Pseudomonadati</taxon>
        <taxon>Nitrospirota</taxon>
        <taxon>Nitrospiria</taxon>
        <taxon>Candidatus Troglogloeales</taxon>
        <taxon>Candidatus Manganitrophaceae</taxon>
        <taxon>Candidatus Manganitrophus</taxon>
    </lineage>
</organism>
<keyword evidence="6" id="KW-0560">Oxidoreductase</keyword>
<evidence type="ECO:0000256" key="8">
    <source>
        <dbReference type="ARBA" id="ARBA00023157"/>
    </source>
</evidence>
<dbReference type="AlphaFoldDB" id="A0A7X6DUJ3"/>
<keyword evidence="7 10" id="KW-0472">Membrane</keyword>
<feature type="domain" description="Vitamin K epoxide reductase" evidence="12">
    <location>
        <begin position="127"/>
        <end position="254"/>
    </location>
</feature>
<dbReference type="EMBL" id="VTOW01000007">
    <property type="protein sequence ID" value="NKE73414.1"/>
    <property type="molecule type" value="Genomic_DNA"/>
</dbReference>
<evidence type="ECO:0000259" key="12">
    <source>
        <dbReference type="Pfam" id="PF07884"/>
    </source>
</evidence>
<dbReference type="InterPro" id="IPR012932">
    <property type="entry name" value="VKOR"/>
</dbReference>
<evidence type="ECO:0000313" key="13">
    <source>
        <dbReference type="EMBL" id="NKE73414.1"/>
    </source>
</evidence>
<feature type="transmembrane region" description="Helical" evidence="10">
    <location>
        <begin position="346"/>
        <end position="362"/>
    </location>
</feature>
<accession>A0A7X6DUJ3</accession>
<feature type="domain" description="SPW repeat-containing integral membrane" evidence="11">
    <location>
        <begin position="4"/>
        <end position="97"/>
    </location>
</feature>
<name>A0A7X6DUJ3_9BACT</name>
<evidence type="ECO:0000256" key="5">
    <source>
        <dbReference type="ARBA" id="ARBA00022989"/>
    </source>
</evidence>
<evidence type="ECO:0000256" key="4">
    <source>
        <dbReference type="ARBA" id="ARBA00022719"/>
    </source>
</evidence>
<dbReference type="Gene3D" id="1.20.1440.130">
    <property type="entry name" value="VKOR domain"/>
    <property type="match status" value="1"/>
</dbReference>
<evidence type="ECO:0000256" key="3">
    <source>
        <dbReference type="ARBA" id="ARBA00022692"/>
    </source>
</evidence>
<dbReference type="GO" id="GO:0016020">
    <property type="term" value="C:membrane"/>
    <property type="evidence" value="ECO:0007669"/>
    <property type="project" value="UniProtKB-SubCell"/>
</dbReference>
<evidence type="ECO:0000256" key="10">
    <source>
        <dbReference type="SAM" id="Phobius"/>
    </source>
</evidence>
<reference evidence="13 14" key="1">
    <citation type="journal article" date="2020" name="Nature">
        <title>Bacterial chemolithoautotrophy via manganese oxidation.</title>
        <authorList>
            <person name="Yu H."/>
            <person name="Leadbetter J.R."/>
        </authorList>
    </citation>
    <scope>NUCLEOTIDE SEQUENCE [LARGE SCALE GENOMIC DNA]</scope>
    <source>
        <strain evidence="13 14">Mn-1</strain>
    </source>
</reference>
<evidence type="ECO:0000256" key="7">
    <source>
        <dbReference type="ARBA" id="ARBA00023136"/>
    </source>
</evidence>
<comment type="subcellular location">
    <subcellularLocation>
        <location evidence="1">Membrane</location>
        <topology evidence="1">Multi-pass membrane protein</topology>
    </subcellularLocation>
</comment>
<proteinExistence type="inferred from homology"/>
<dbReference type="Pfam" id="PF07884">
    <property type="entry name" value="VKOR"/>
    <property type="match status" value="1"/>
</dbReference>
<evidence type="ECO:0000256" key="2">
    <source>
        <dbReference type="ARBA" id="ARBA00006214"/>
    </source>
</evidence>
<protein>
    <submittedName>
        <fullName evidence="13">dTDP-glucose 4,6-dehydratase</fullName>
    </submittedName>
</protein>